<comment type="caution">
    <text evidence="1">The sequence shown here is derived from an EMBL/GenBank/DDBJ whole genome shotgun (WGS) entry which is preliminary data.</text>
</comment>
<accession>A0AC61PQF7</accession>
<gene>
    <name evidence="1" type="ORF">SAMN06297397_2971</name>
</gene>
<organism evidence="1 2">
    <name type="scientific">Aristaeella lactis</name>
    <dbReference type="NCBI Taxonomy" id="3046383"/>
    <lineage>
        <taxon>Bacteria</taxon>
        <taxon>Bacillati</taxon>
        <taxon>Bacillota</taxon>
        <taxon>Clostridia</taxon>
        <taxon>Eubacteriales</taxon>
        <taxon>Aristaeellaceae</taxon>
        <taxon>Aristaeella</taxon>
    </lineage>
</organism>
<proteinExistence type="predicted"/>
<evidence type="ECO:0000313" key="2">
    <source>
        <dbReference type="Proteomes" id="UP000192328"/>
    </source>
</evidence>
<dbReference type="EMBL" id="FWXZ01000008">
    <property type="protein sequence ID" value="SMC88320.1"/>
    <property type="molecule type" value="Genomic_DNA"/>
</dbReference>
<reference evidence="1" key="1">
    <citation type="submission" date="2017-04" db="EMBL/GenBank/DDBJ databases">
        <authorList>
            <person name="Varghese N."/>
            <person name="Submissions S."/>
        </authorList>
    </citation>
    <scope>NUCLEOTIDE SEQUENCE</scope>
    <source>
        <strain evidence="1">WTE2008</strain>
    </source>
</reference>
<keyword evidence="1" id="KW-0830">Ubiquinone</keyword>
<dbReference type="Proteomes" id="UP000192328">
    <property type="component" value="Unassembled WGS sequence"/>
</dbReference>
<sequence>MQINNGKGWTFNAVPEVYEKLRPGYPEELYQAVFAYVQLGPACTALEIGIGTGQAAPPVLKTGCALTAVEYGDRLAQVCREKFRDYPRFSVITGKFEDACLPENAFDLVYSATAFHWIPEETGYPKVFRVLKPGGAFARFANHPYQAKDNPELSEAIQHAYAQYYYPYYKKQPAKPAGFTEDRAAAIAKIADKYGFTDTRYALFHRQRILTAAEYRSLIGTYSDHIAIVESVREPFHDAIEEAVNRYGGSITIDDTIDLQLARKP</sequence>
<evidence type="ECO:0000313" key="1">
    <source>
        <dbReference type="EMBL" id="SMC88320.1"/>
    </source>
</evidence>
<name>A0AC61PQF7_9FIRM</name>
<protein>
    <submittedName>
        <fullName evidence="1">Ubiquinone/menaquinone biosynthesis C-methylase UbiE</fullName>
    </submittedName>
</protein>
<keyword evidence="2" id="KW-1185">Reference proteome</keyword>